<feature type="domain" description="XPG-I" evidence="4">
    <location>
        <begin position="142"/>
        <end position="211"/>
    </location>
</feature>
<keyword evidence="2" id="KW-0255">Endonuclease</keyword>
<reference evidence="6" key="1">
    <citation type="journal article" date="2020" name="Nature">
        <title>Giant virus diversity and host interactions through global metagenomics.</title>
        <authorList>
            <person name="Schulz F."/>
            <person name="Roux S."/>
            <person name="Paez-Espino D."/>
            <person name="Jungbluth S."/>
            <person name="Walsh D.A."/>
            <person name="Denef V.J."/>
            <person name="McMahon K.D."/>
            <person name="Konstantinidis K.T."/>
            <person name="Eloe-Fadrosh E.A."/>
            <person name="Kyrpides N.C."/>
            <person name="Woyke T."/>
        </authorList>
    </citation>
    <scope>NUCLEOTIDE SEQUENCE</scope>
    <source>
        <strain evidence="6">GVMAG-M-3300020182-84</strain>
    </source>
</reference>
<keyword evidence="2" id="KW-0540">Nuclease</keyword>
<dbReference type="EMBL" id="MN739312">
    <property type="protein sequence ID" value="QHS98238.1"/>
    <property type="molecule type" value="Genomic_DNA"/>
</dbReference>
<evidence type="ECO:0000256" key="3">
    <source>
        <dbReference type="ARBA" id="ARBA00022842"/>
    </source>
</evidence>
<dbReference type="SMART" id="SM00484">
    <property type="entry name" value="XPGI"/>
    <property type="match status" value="1"/>
</dbReference>
<feature type="domain" description="XPG N-terminal" evidence="5">
    <location>
        <begin position="1"/>
        <end position="93"/>
    </location>
</feature>
<evidence type="ECO:0008006" key="7">
    <source>
        <dbReference type="Google" id="ProtNLM"/>
    </source>
</evidence>
<protein>
    <recommendedName>
        <fullName evidence="7">XPG N-terminal domain-containing protein</fullName>
    </recommendedName>
</protein>
<keyword evidence="1" id="KW-0479">Metal-binding</keyword>
<dbReference type="Pfam" id="PF00752">
    <property type="entry name" value="XPG_N"/>
    <property type="match status" value="1"/>
</dbReference>
<evidence type="ECO:0000256" key="2">
    <source>
        <dbReference type="ARBA" id="ARBA00022759"/>
    </source>
</evidence>
<accession>A0A6C0C3L2</accession>
<dbReference type="PANTHER" id="PTHR11081:SF9">
    <property type="entry name" value="FLAP ENDONUCLEASE 1"/>
    <property type="match status" value="1"/>
</dbReference>
<evidence type="ECO:0000256" key="1">
    <source>
        <dbReference type="ARBA" id="ARBA00022723"/>
    </source>
</evidence>
<dbReference type="InterPro" id="IPR006085">
    <property type="entry name" value="XPG_DNA_repair_N"/>
</dbReference>
<evidence type="ECO:0000313" key="6">
    <source>
        <dbReference type="EMBL" id="QHS98238.1"/>
    </source>
</evidence>
<dbReference type="AlphaFoldDB" id="A0A6C0C3L2"/>
<dbReference type="PRINTS" id="PR00853">
    <property type="entry name" value="XPGRADSUPER"/>
</dbReference>
<evidence type="ECO:0000259" key="4">
    <source>
        <dbReference type="SMART" id="SM00484"/>
    </source>
</evidence>
<dbReference type="SUPFAM" id="SSF88723">
    <property type="entry name" value="PIN domain-like"/>
    <property type="match status" value="1"/>
</dbReference>
<proteinExistence type="predicted"/>
<organism evidence="6">
    <name type="scientific">viral metagenome</name>
    <dbReference type="NCBI Taxonomy" id="1070528"/>
    <lineage>
        <taxon>unclassified sequences</taxon>
        <taxon>metagenomes</taxon>
        <taxon>organismal metagenomes</taxon>
    </lineage>
</organism>
<name>A0A6C0C3L2_9ZZZZ</name>
<evidence type="ECO:0000259" key="5">
    <source>
        <dbReference type="SMART" id="SM00485"/>
    </source>
</evidence>
<dbReference type="InterPro" id="IPR029060">
    <property type="entry name" value="PIN-like_dom_sf"/>
</dbReference>
<dbReference type="Gene3D" id="3.40.50.1010">
    <property type="entry name" value="5'-nuclease"/>
    <property type="match status" value="1"/>
</dbReference>
<keyword evidence="3" id="KW-0460">Magnesium</keyword>
<dbReference type="Pfam" id="PF00867">
    <property type="entry name" value="XPG_I"/>
    <property type="match status" value="1"/>
</dbReference>
<dbReference type="PANTHER" id="PTHR11081">
    <property type="entry name" value="FLAP ENDONUCLEASE FAMILY MEMBER"/>
    <property type="match status" value="1"/>
</dbReference>
<dbReference type="GO" id="GO:0046872">
    <property type="term" value="F:metal ion binding"/>
    <property type="evidence" value="ECO:0007669"/>
    <property type="project" value="UniProtKB-KW"/>
</dbReference>
<dbReference type="InterPro" id="IPR006084">
    <property type="entry name" value="XPG/Rad2"/>
</dbReference>
<keyword evidence="2" id="KW-0378">Hydrolase</keyword>
<dbReference type="GO" id="GO:0017108">
    <property type="term" value="F:5'-flap endonuclease activity"/>
    <property type="evidence" value="ECO:0007669"/>
    <property type="project" value="TreeGrafter"/>
</dbReference>
<dbReference type="InterPro" id="IPR006086">
    <property type="entry name" value="XPG-I_dom"/>
</dbReference>
<dbReference type="SMART" id="SM00485">
    <property type="entry name" value="XPGN"/>
    <property type="match status" value="1"/>
</dbReference>
<sequence length="316" mass="37315">MGIKHLNKFLNVKCGNSSIVTEHINKLKNKTLVIDTSIYMYKFIGEDALIEYMYIMITLFMKYNITPIFVFDGKPPEEKRKILNERKNAKYEAEEKYNNINEMLESAPSSEQQELLVKMDNLKKQFIRVKNNDIRNVQKLMNLFNILYVEADGEADELCAKLCLSGLVDGCLSDDMDMFVYGCPLIIRNFNLVKQTVQCYYYNSIIEELKMTSENFKNVLICSKNDYNTNENVDLYETLKWFNEWQKTKSSVDFKLWLYQSTKYIKDYDKLLKVYNIFTLDEHIEMNIKNMLSNKNSNINMKELKEFLGNNGFIFV</sequence>